<protein>
    <recommendedName>
        <fullName evidence="3">Autotransporter-associated beta strand repeat protein</fullName>
    </recommendedName>
</protein>
<dbReference type="Proteomes" id="UP000317421">
    <property type="component" value="Unassembled WGS sequence"/>
</dbReference>
<proteinExistence type="predicted"/>
<accession>A0A5C6A3W6</accession>
<dbReference type="EMBL" id="SJPR01000007">
    <property type="protein sequence ID" value="TWT94037.1"/>
    <property type="molecule type" value="Genomic_DNA"/>
</dbReference>
<comment type="caution">
    <text evidence="1">The sequence shown here is derived from an EMBL/GenBank/DDBJ whole genome shotgun (WGS) entry which is preliminary data.</text>
</comment>
<reference evidence="1 2" key="1">
    <citation type="submission" date="2019-02" db="EMBL/GenBank/DDBJ databases">
        <title>Deep-cultivation of Planctomycetes and their phenomic and genomic characterization uncovers novel biology.</title>
        <authorList>
            <person name="Wiegand S."/>
            <person name="Jogler M."/>
            <person name="Boedeker C."/>
            <person name="Pinto D."/>
            <person name="Vollmers J."/>
            <person name="Rivas-Marin E."/>
            <person name="Kohn T."/>
            <person name="Peeters S.H."/>
            <person name="Heuer A."/>
            <person name="Rast P."/>
            <person name="Oberbeckmann S."/>
            <person name="Bunk B."/>
            <person name="Jeske O."/>
            <person name="Meyerdierks A."/>
            <person name="Storesund J.E."/>
            <person name="Kallscheuer N."/>
            <person name="Luecker S."/>
            <person name="Lage O.M."/>
            <person name="Pohl T."/>
            <person name="Merkel B.J."/>
            <person name="Hornburger P."/>
            <person name="Mueller R.-W."/>
            <person name="Bruemmer F."/>
            <person name="Labrenz M."/>
            <person name="Spormann A.M."/>
            <person name="Op Den Camp H."/>
            <person name="Overmann J."/>
            <person name="Amann R."/>
            <person name="Jetten M.S.M."/>
            <person name="Mascher T."/>
            <person name="Medema M.H."/>
            <person name="Devos D.P."/>
            <person name="Kaster A.-K."/>
            <person name="Ovreas L."/>
            <person name="Rohde M."/>
            <person name="Galperin M.Y."/>
            <person name="Jogler C."/>
        </authorList>
    </citation>
    <scope>NUCLEOTIDE SEQUENCE [LARGE SCALE GENOMIC DNA]</scope>
    <source>
        <strain evidence="1 2">Pla108</strain>
    </source>
</reference>
<sequence length="1157" mass="115934">MRRPFSRHRTPTSRLTKALRRSAIGAATACSIVMAPDAACAINWDDAGNSASKLWSDNGNWSPDGAVPVNADIFIGNLANAANDRTLFDIATQIGSLTITNGADVVNSTDDGATAANTRELIVNGATTVGDNGSSIVIYGRPGDGLDTNTLTINSGGTVSLNSQAGVGTAVVEVDSGLLDVNTGGEIIGNGRLDLETASAGAVFTALSNDGEITASSLGSIFLFAPPATTLQITATSPDARFDWDGGGNGVLNANGNATLDIDVSTFGDSFDGTMNLATGSTIDIQDAWSLSSGTINANTPAFGFVIIGQDPSPGAAARIAGGVWAMTGGVINVDDAWDSLQFDSAVTASAGAINNSGTMIFNADATFLSGVDFNMIPGGDSHASLIVNATVNIDTPDFNLDGQGLVTNVTTINAGGNLDLDLGVGADEDFDHTINLNGGELDVTTADNDWSLTSNGQINAAGGATSTINGETFVIDGDIDVTGDSTLRINAASEYSPSARVVIAAGSVLDHGVASYSGGTYNGGGVFKKGTATIVNNTTWGVDTIDLDDGTTTVNNGAALTINANSIDDSGDGIDTTITVEDTGSLTVNLAGGGDVVFDNAGRLNYNGNASGNLFLPAPAGGSALRFDSGSQLNVTGDGTSNARIKLSGGALNINSVGEDFRLQGGTLVAGATNEIDGGVINGPGELQISSGAALRGSGVINASINADGTAQVIAEGGQLDINGGVTDVGTIGTNGVAAVLNVTNPWNTNVTNSVSLQFGALTGSTITNNGVGGVNGKGTINARVINNSSITASDSGTLVVDNPLNDWDGTTGTGSLNASKATLELRDNAPVLFTGTVDAGLGVVYANGFELEFEPASTLRLFESTYRSTNATDIGGTVIVDSGARSRINVGGTVVFENGSSTTLNADLEVENLNTVIAVGASFAGAGELRNVNGSRMTLLDGATVGVQVTNDGDLEIAGSGTGRGDVADFVQSVAGLWNVDIAGAGVGAFDRIVASGIAEVDGTLSLDLLGGFNPGLGSSFTVLSAAGGVLGAFADLDTGAAPLGDGLVWEAVYNPTTVQVRVELLLPGDFNNDGMVDAADYTVYRDNLGLAVTLPGDPTPGSVAAADHAVWAANYGAVAPAPAMAFATAASVPEPAAAGLVLIAMAGLATRRRG</sequence>
<dbReference type="PROSITE" id="PS00018">
    <property type="entry name" value="EF_HAND_1"/>
    <property type="match status" value="1"/>
</dbReference>
<dbReference type="AlphaFoldDB" id="A0A5C6A3W6"/>
<evidence type="ECO:0000313" key="2">
    <source>
        <dbReference type="Proteomes" id="UP000317421"/>
    </source>
</evidence>
<evidence type="ECO:0008006" key="3">
    <source>
        <dbReference type="Google" id="ProtNLM"/>
    </source>
</evidence>
<evidence type="ECO:0000313" key="1">
    <source>
        <dbReference type="EMBL" id="TWT94037.1"/>
    </source>
</evidence>
<gene>
    <name evidence="1" type="ORF">Pla108_37490</name>
</gene>
<dbReference type="OrthoDB" id="221300at2"/>
<keyword evidence="2" id="KW-1185">Reference proteome</keyword>
<name>A0A5C6A3W6_9BACT</name>
<organism evidence="1 2">
    <name type="scientific">Botrimarina colliarenosi</name>
    <dbReference type="NCBI Taxonomy" id="2528001"/>
    <lineage>
        <taxon>Bacteria</taxon>
        <taxon>Pseudomonadati</taxon>
        <taxon>Planctomycetota</taxon>
        <taxon>Planctomycetia</taxon>
        <taxon>Pirellulales</taxon>
        <taxon>Lacipirellulaceae</taxon>
        <taxon>Botrimarina</taxon>
    </lineage>
</organism>
<dbReference type="RefSeq" id="WP_146446443.1">
    <property type="nucleotide sequence ID" value="NZ_SJPR01000007.1"/>
</dbReference>
<dbReference type="InterPro" id="IPR018247">
    <property type="entry name" value="EF_Hand_1_Ca_BS"/>
</dbReference>